<organism evidence="1 2">
    <name type="scientific">Plectosphaerella cucumerina</name>
    <dbReference type="NCBI Taxonomy" id="40658"/>
    <lineage>
        <taxon>Eukaryota</taxon>
        <taxon>Fungi</taxon>
        <taxon>Dikarya</taxon>
        <taxon>Ascomycota</taxon>
        <taxon>Pezizomycotina</taxon>
        <taxon>Sordariomycetes</taxon>
        <taxon>Hypocreomycetidae</taxon>
        <taxon>Glomerellales</taxon>
        <taxon>Plectosphaerellaceae</taxon>
        <taxon>Plectosphaerella</taxon>
    </lineage>
</organism>
<dbReference type="OrthoDB" id="427186at2759"/>
<keyword evidence="2" id="KW-1185">Reference proteome</keyword>
<gene>
    <name evidence="1" type="ORF">B0T11DRAFT_314439</name>
</gene>
<evidence type="ECO:0000313" key="2">
    <source>
        <dbReference type="Proteomes" id="UP000813385"/>
    </source>
</evidence>
<dbReference type="Proteomes" id="UP000813385">
    <property type="component" value="Unassembled WGS sequence"/>
</dbReference>
<protein>
    <submittedName>
        <fullName evidence="1">Uncharacterized protein</fullName>
    </submittedName>
</protein>
<reference evidence="1" key="1">
    <citation type="journal article" date="2021" name="Nat. Commun.">
        <title>Genetic determinants of endophytism in the Arabidopsis root mycobiome.</title>
        <authorList>
            <person name="Mesny F."/>
            <person name="Miyauchi S."/>
            <person name="Thiergart T."/>
            <person name="Pickel B."/>
            <person name="Atanasova L."/>
            <person name="Karlsson M."/>
            <person name="Huettel B."/>
            <person name="Barry K.W."/>
            <person name="Haridas S."/>
            <person name="Chen C."/>
            <person name="Bauer D."/>
            <person name="Andreopoulos W."/>
            <person name="Pangilinan J."/>
            <person name="LaButti K."/>
            <person name="Riley R."/>
            <person name="Lipzen A."/>
            <person name="Clum A."/>
            <person name="Drula E."/>
            <person name="Henrissat B."/>
            <person name="Kohler A."/>
            <person name="Grigoriev I.V."/>
            <person name="Martin F.M."/>
            <person name="Hacquard S."/>
        </authorList>
    </citation>
    <scope>NUCLEOTIDE SEQUENCE</scope>
    <source>
        <strain evidence="1">MPI-CAGE-AT-0016</strain>
    </source>
</reference>
<comment type="caution">
    <text evidence="1">The sequence shown here is derived from an EMBL/GenBank/DDBJ whole genome shotgun (WGS) entry which is preliminary data.</text>
</comment>
<name>A0A8K0X8P4_9PEZI</name>
<dbReference type="AlphaFoldDB" id="A0A8K0X8P4"/>
<sequence>MSILSDKQFREQVESGQLAVDTHNLLLRIALIYLLDHKYVLSNAVKELHSRGWSFEAFHIEYQGLLYENVWKEHYTPAYLAQASTARFWRLPNLWDRTDTSNPLRAVPRRKGTGQFTKLPRWAYLVTRTHWRQPTLSKATITEIAMFTLQVAIPRQQMYSNGPDIQLYSKTQVQFWLDQMGMNRTTVRLSEELWDLDCLFGSLVAQGVYDVRRWEAYYSRERWESMEARRRVLEPDLDRNSEMQRCRLPDGRLMGDVSETGWEEELGSEEEIVFLAAVGAREVELLASERAEAVTTKAPTTAGNDPKYAVRSYILLEVLRAAFETDRARYLDNLKQRVMDAGRLDSSTVAPWMNKVLEIMEPYAAERTPPTDLAGWIRLLRMVLEENGQLFGRWKLMGGQNPFQLGPRRDLIHRA</sequence>
<accession>A0A8K0X8P4</accession>
<evidence type="ECO:0000313" key="1">
    <source>
        <dbReference type="EMBL" id="KAH7376037.1"/>
    </source>
</evidence>
<proteinExistence type="predicted"/>
<dbReference type="EMBL" id="JAGPXD010000001">
    <property type="protein sequence ID" value="KAH7376037.1"/>
    <property type="molecule type" value="Genomic_DNA"/>
</dbReference>